<name>A0AAC8QIY2_9BACT</name>
<feature type="region of interest" description="Disordered" evidence="1">
    <location>
        <begin position="20"/>
        <end position="39"/>
    </location>
</feature>
<dbReference type="KEGG" id="age:AA314_09567"/>
<dbReference type="AlphaFoldDB" id="A0AAC8QIY2"/>
<organism evidence="2 3">
    <name type="scientific">Archangium gephyra</name>
    <dbReference type="NCBI Taxonomy" id="48"/>
    <lineage>
        <taxon>Bacteria</taxon>
        <taxon>Pseudomonadati</taxon>
        <taxon>Myxococcota</taxon>
        <taxon>Myxococcia</taxon>
        <taxon>Myxococcales</taxon>
        <taxon>Cystobacterineae</taxon>
        <taxon>Archangiaceae</taxon>
        <taxon>Archangium</taxon>
    </lineage>
</organism>
<evidence type="ECO:0000313" key="3">
    <source>
        <dbReference type="Proteomes" id="UP000035579"/>
    </source>
</evidence>
<gene>
    <name evidence="2" type="ORF">AA314_09567</name>
</gene>
<dbReference type="EMBL" id="CP011509">
    <property type="protein sequence ID" value="AKJ07941.1"/>
    <property type="molecule type" value="Genomic_DNA"/>
</dbReference>
<accession>A0AAC8QIY2</accession>
<dbReference type="Proteomes" id="UP000035579">
    <property type="component" value="Chromosome"/>
</dbReference>
<sequence>MTNMCAPRVDGVALEHGPCRTPHGAKAESFQGLGPGRRG</sequence>
<proteinExistence type="predicted"/>
<evidence type="ECO:0000313" key="2">
    <source>
        <dbReference type="EMBL" id="AKJ07941.1"/>
    </source>
</evidence>
<evidence type="ECO:0000256" key="1">
    <source>
        <dbReference type="SAM" id="MobiDB-lite"/>
    </source>
</evidence>
<protein>
    <submittedName>
        <fullName evidence="2">Uncharacterized protein</fullName>
    </submittedName>
</protein>
<reference evidence="2 3" key="1">
    <citation type="submission" date="2015-05" db="EMBL/GenBank/DDBJ databases">
        <title>Genome assembly of Archangium gephyra DSM 2261.</title>
        <authorList>
            <person name="Sharma G."/>
            <person name="Subramanian S."/>
        </authorList>
    </citation>
    <scope>NUCLEOTIDE SEQUENCE [LARGE SCALE GENOMIC DNA]</scope>
    <source>
        <strain evidence="2 3">DSM 2261</strain>
    </source>
</reference>